<dbReference type="EMBL" id="JAAALK010000283">
    <property type="protein sequence ID" value="KAG8072147.1"/>
    <property type="molecule type" value="Genomic_DNA"/>
</dbReference>
<protein>
    <submittedName>
        <fullName evidence="2">Uncharacterized protein</fullName>
    </submittedName>
</protein>
<sequence length="101" mass="10737">MATLSAPLLRLLHRCGFLSHSVPSLSRRLPTRVPLPEFPLLGQVPAHRGAGALLLHRLGRGHRRVDPGGLRKPTIRVRGASCSAPTTPPTACFASATPVPL</sequence>
<name>A0A8J5SM00_ZIZPA</name>
<reference evidence="2" key="2">
    <citation type="submission" date="2021-02" db="EMBL/GenBank/DDBJ databases">
        <authorList>
            <person name="Kimball J.A."/>
            <person name="Haas M.W."/>
            <person name="Macchietto M."/>
            <person name="Kono T."/>
            <person name="Duquette J."/>
            <person name="Shao M."/>
        </authorList>
    </citation>
    <scope>NUCLEOTIDE SEQUENCE</scope>
    <source>
        <tissue evidence="2">Fresh leaf tissue</tissue>
    </source>
</reference>
<evidence type="ECO:0000313" key="2">
    <source>
        <dbReference type="EMBL" id="KAG8072147.1"/>
    </source>
</evidence>
<keyword evidence="3" id="KW-1185">Reference proteome</keyword>
<reference evidence="2" key="1">
    <citation type="journal article" date="2021" name="bioRxiv">
        <title>Whole Genome Assembly and Annotation of Northern Wild Rice, Zizania palustris L., Supports a Whole Genome Duplication in the Zizania Genus.</title>
        <authorList>
            <person name="Haas M."/>
            <person name="Kono T."/>
            <person name="Macchietto M."/>
            <person name="Millas R."/>
            <person name="McGilp L."/>
            <person name="Shao M."/>
            <person name="Duquette J."/>
            <person name="Hirsch C.N."/>
            <person name="Kimball J."/>
        </authorList>
    </citation>
    <scope>NUCLEOTIDE SEQUENCE</scope>
    <source>
        <tissue evidence="2">Fresh leaf tissue</tissue>
    </source>
</reference>
<accession>A0A8J5SM00</accession>
<dbReference type="Proteomes" id="UP000729402">
    <property type="component" value="Unassembled WGS sequence"/>
</dbReference>
<evidence type="ECO:0000256" key="1">
    <source>
        <dbReference type="SAM" id="MobiDB-lite"/>
    </source>
</evidence>
<comment type="caution">
    <text evidence="2">The sequence shown here is derived from an EMBL/GenBank/DDBJ whole genome shotgun (WGS) entry which is preliminary data.</text>
</comment>
<dbReference type="AlphaFoldDB" id="A0A8J5SM00"/>
<organism evidence="2 3">
    <name type="scientific">Zizania palustris</name>
    <name type="common">Northern wild rice</name>
    <dbReference type="NCBI Taxonomy" id="103762"/>
    <lineage>
        <taxon>Eukaryota</taxon>
        <taxon>Viridiplantae</taxon>
        <taxon>Streptophyta</taxon>
        <taxon>Embryophyta</taxon>
        <taxon>Tracheophyta</taxon>
        <taxon>Spermatophyta</taxon>
        <taxon>Magnoliopsida</taxon>
        <taxon>Liliopsida</taxon>
        <taxon>Poales</taxon>
        <taxon>Poaceae</taxon>
        <taxon>BOP clade</taxon>
        <taxon>Oryzoideae</taxon>
        <taxon>Oryzeae</taxon>
        <taxon>Zizaniinae</taxon>
        <taxon>Zizania</taxon>
    </lineage>
</organism>
<gene>
    <name evidence="2" type="ORF">GUJ93_ZPchr0006g41946</name>
</gene>
<evidence type="ECO:0000313" key="3">
    <source>
        <dbReference type="Proteomes" id="UP000729402"/>
    </source>
</evidence>
<feature type="region of interest" description="Disordered" evidence="1">
    <location>
        <begin position="79"/>
        <end position="101"/>
    </location>
</feature>
<proteinExistence type="predicted"/>